<protein>
    <submittedName>
        <fullName evidence="1">Uncharacterized protein</fullName>
    </submittedName>
</protein>
<name>A0ACC2QM64_9NEOP</name>
<comment type="caution">
    <text evidence="1">The sequence shown here is derived from an EMBL/GenBank/DDBJ whole genome shotgun (WGS) entry which is preliminary data.</text>
</comment>
<dbReference type="EMBL" id="CM056795">
    <property type="protein sequence ID" value="KAJ8720608.1"/>
    <property type="molecule type" value="Genomic_DNA"/>
</dbReference>
<gene>
    <name evidence="1" type="ORF">PYW08_006073</name>
</gene>
<evidence type="ECO:0000313" key="1">
    <source>
        <dbReference type="EMBL" id="KAJ8720608.1"/>
    </source>
</evidence>
<proteinExistence type="predicted"/>
<evidence type="ECO:0000313" key="2">
    <source>
        <dbReference type="Proteomes" id="UP001231649"/>
    </source>
</evidence>
<accession>A0ACC2QM64</accession>
<sequence length="2316" mass="255309">MFGKVKCVFWTCVLLFGVECKAFTRRSTVDKDEGKSSLAFVFDTTGSMFNDLRQLREGAEMILNTALNESNVIADFVFVPFHDPSVGPVTVTRRKETFKRALNRVYVQGGGDCPEKALTGIHLALNVSRPRSFLYVFTDATAGDHRIVGKVLDTIQRKQSQVVFILTGHCNDLDRPSYKVYQEVAAASSGQIFNLNKTNVHMMLEFVKSSIKGRMVNLASVSNPPGYNYTQEIPVDSTLGEVTVSVSGAKPKITVVDPKGDQLTGPPKLITTLDLSEIMIVKVMQPEPGNWTITVGSEEEHSVKVVGLSNITFNHGFSVEKPQSMKETTYRPLRGTYNHMMISLSPPNVVADIEYAEILTLAGHTVFELPLKQINQSNVYIADPFIPPDEFFYIAINGKDENKQDLKRMGATAIQAQLPDVPYLTAPRRVEAHPHSRVVLSCNVESLVPVTAMWTKDSSRIQQQISSLQTTSIDYVIESMSEEHVGTYRCVANNVAGDSDTATELTMIVEPPQVTIGPGNTTVELGDNVTVSCNVYSEALLLVNRLIYNGTQAYYALDLNKEPNVEGVYSFNKSIQMSEKNIGVYTCFAVNRGGKAKQSIHITTKPNPTAQILGPHTLSKLINSEFQLVCAVDNAATVVWGAPNGTVVSSRDVVETSNNVLNVKNVTEDGDWTCSAIRGALKSSDTVHLSVLIKPVVSIIGSKNISIVEGTVIEVTCEVRAKPPPRILWHRETDAFLNHTTSQLKPNVYRSVLRLNSTAEAVNATYFCFGENSQGIHQDSLVVNVRKKMELVKGFTDQTVQLYYQLELHCVITSDPPPRTTWYHNGTELSNGNNVDISEDRSTVYLKRIDFTHLGPYECEADNGYEKLSVKGSVTVTGLASPEISKEPATLTAREGRSTKITCSVTQGNPEPTISWQYKAVTATDFAPLPKGVLTDDNELTISSTTEDHVGVYRCVALNVIGRDQYDVSLVVQYPPRFDKSTEGDDKPQQIKLGDTVKFSCDAVGSPPPLTVWTKDMRPLVFTDNLFLANTGELTIKKATAYDSGTYTCNATSKIGSTHRNFTLVVYDPPTISPVSSDPIEVLEGQRVQLPCSAQGLPLPVVEWTQNGEPVTGDRKYVDGNGLSFVANLTDFGEYVCTAKNIYGNTSVTFMLQVWVPPYIAPPLQSLEEVLLGSNVSLQCDVIGFPIPSVNWQFQDEVLTQNTTDVSFNEIGNLYITDASSKHEGLYVCIAENDGGVAQQTTYIKVYDPPKILEDNYTGPYIATNMDTVLTIACRTTGKPKPYVTWTKDEFNLNNDPRYAIDVDGTLSIKSPSEDMSGNYTCTVHNSVGTVNKTVPVEIYSIPSHTQSEESLSSVTLVEGTAATVECPVRGGHSLKWYKNAKLISTGPLKLSNVSRTNASTYACVVTNAVGSAYSKVQVLVEWPPAFVGNRSLEVEVVRGDDWYFDCTVDAKPRGKTKWVFNSKPLVFEDGDRLKLINIQSHNAGSYKCIVSNVHGTVVKQFTLTVLEPPFISEFDMLDVQLKEGMNATLECNAKGTPPPSLKWTYNNTDWHQDNYGLTSTHITSQSEGLYRCDAINKAGKTHIVYRVNIVAGAEVKDIVAFSNGEGVTVDGNLEVVQGSRTRIACKASGNPIPDIQWIKQGRAVSENSYDIDYADLVLNNVQVEQGGVYTCVAANEGGVDERKVKIEVLEPPQIFQELFQNANSSINEVHIEVMSGQAFYLHCHPYGNPLPFVYWFKDDVPLKLFDESMVSTNFGEVIVVKKAMEEQTGNYTCVARNKVGNTSVVYLVDVLVPPPTPKESTKKVTASFEKPLVLTCPAVGSPLPSVMWIKHPYTEISEDERVFLSDDNFSLIINKTEVTDGGKYSCIMMNKVGTTEVTFDVTVQKPPSIAGNVGNNLVEGHVVAYKRSIVLKCEADGHPTPKISWLKDTQALSENLSNIQRVLGNSLLAIWSADVKDAGQYICVVENEAGTAHRRFNIAIQVPAKWSPFTQWSLCNVTCGLGYQQRSRSCQFIDDKNNTIDSSSKSEKVILDESACKGPTVDRRKCHMPPCEVDQSKPRWSAWSAWSECSVTCGFGTQSRTRRCKTKAKCDGDNVQIKKCTDLPLCNPASSPADNEVLDNNENNGDDDSYLPDATFEMQPELINSHFSPEIEQFYETSGSQSPTVFFDVSVTENLDHSDRGPCDAGYRHNKTTDACDDVDECLVETNKCHSTQLCVNTQGAYRCQCSPGYLSLAAGQRCLDINECEFQTDGCSYSCVNTAGGYVCACPRHLRLHVDKHHCVTPELYRSPLGDMENEYLSTTIEFPTRYKKPIRNT</sequence>
<organism evidence="1 2">
    <name type="scientific">Mythimna loreyi</name>
    <dbReference type="NCBI Taxonomy" id="667449"/>
    <lineage>
        <taxon>Eukaryota</taxon>
        <taxon>Metazoa</taxon>
        <taxon>Ecdysozoa</taxon>
        <taxon>Arthropoda</taxon>
        <taxon>Hexapoda</taxon>
        <taxon>Insecta</taxon>
        <taxon>Pterygota</taxon>
        <taxon>Neoptera</taxon>
        <taxon>Endopterygota</taxon>
        <taxon>Lepidoptera</taxon>
        <taxon>Glossata</taxon>
        <taxon>Ditrysia</taxon>
        <taxon>Noctuoidea</taxon>
        <taxon>Noctuidae</taxon>
        <taxon>Noctuinae</taxon>
        <taxon>Hadenini</taxon>
        <taxon>Mythimna</taxon>
    </lineage>
</organism>
<keyword evidence="2" id="KW-1185">Reference proteome</keyword>
<dbReference type="Proteomes" id="UP001231649">
    <property type="component" value="Chromosome 19"/>
</dbReference>
<reference evidence="1" key="1">
    <citation type="submission" date="2023-03" db="EMBL/GenBank/DDBJ databases">
        <title>Chromosome-level genomes of two armyworms, Mythimna separata and Mythimna loreyi, provide insights into the biosynthesis and reception of sex pheromones.</title>
        <authorList>
            <person name="Zhao H."/>
        </authorList>
    </citation>
    <scope>NUCLEOTIDE SEQUENCE</scope>
    <source>
        <strain evidence="1">BeijingLab</strain>
    </source>
</reference>